<reference evidence="11" key="1">
    <citation type="submission" date="2022-10" db="EMBL/GenBank/DDBJ databases">
        <title>Host association and intracellularity evolved multiple times independently in the Rickettsiales.</title>
        <authorList>
            <person name="Castelli M."/>
            <person name="Nardi T."/>
            <person name="Gammuto L."/>
            <person name="Bellinzona G."/>
            <person name="Sabaneyeva E."/>
            <person name="Potekhin A."/>
            <person name="Serra V."/>
            <person name="Petroni G."/>
            <person name="Sassera D."/>
        </authorList>
    </citation>
    <scope>NUCLEOTIDE SEQUENCE [LARGE SCALE GENOMIC DNA]</scope>
    <source>
        <strain evidence="11">US_Bl 11III1</strain>
    </source>
</reference>
<evidence type="ECO:0000256" key="6">
    <source>
        <dbReference type="ARBA" id="ARBA00024998"/>
    </source>
</evidence>
<evidence type="ECO:0000256" key="3">
    <source>
        <dbReference type="ARBA" id="ARBA00022884"/>
    </source>
</evidence>
<keyword evidence="2 8" id="KW-0699">rRNA-binding</keyword>
<dbReference type="CDD" id="cd02412">
    <property type="entry name" value="KH-II_30S_S3"/>
    <property type="match status" value="1"/>
</dbReference>
<dbReference type="Gene3D" id="3.30.300.20">
    <property type="match status" value="1"/>
</dbReference>
<dbReference type="SUPFAM" id="SSF54814">
    <property type="entry name" value="Prokaryotic type KH domain (KH-domain type II)"/>
    <property type="match status" value="1"/>
</dbReference>
<comment type="similarity">
    <text evidence="1 8 9">Belongs to the universal ribosomal protein uS3 family.</text>
</comment>
<comment type="subunit">
    <text evidence="8">Part of the 30S ribosomal subunit. Forms a tight complex with proteins S10 and S14.</text>
</comment>
<gene>
    <name evidence="8" type="primary">rpsC</name>
    <name evidence="11" type="ORF">Fokcrypt_00575</name>
</gene>
<dbReference type="Pfam" id="PF07650">
    <property type="entry name" value="KH_2"/>
    <property type="match status" value="1"/>
</dbReference>
<dbReference type="EMBL" id="CP110343">
    <property type="protein sequence ID" value="WPX98047.1"/>
    <property type="molecule type" value="Genomic_DNA"/>
</dbReference>
<dbReference type="InterPro" id="IPR015946">
    <property type="entry name" value="KH_dom-like_a/b"/>
</dbReference>
<evidence type="ECO:0000256" key="7">
    <source>
        <dbReference type="ARBA" id="ARBA00035257"/>
    </source>
</evidence>
<evidence type="ECO:0000256" key="8">
    <source>
        <dbReference type="HAMAP-Rule" id="MF_01309"/>
    </source>
</evidence>
<evidence type="ECO:0000256" key="9">
    <source>
        <dbReference type="RuleBase" id="RU003624"/>
    </source>
</evidence>
<dbReference type="PROSITE" id="PS50823">
    <property type="entry name" value="KH_TYPE_2"/>
    <property type="match status" value="1"/>
</dbReference>
<protein>
    <recommendedName>
        <fullName evidence="7 8">Small ribosomal subunit protein uS3</fullName>
    </recommendedName>
</protein>
<dbReference type="PANTHER" id="PTHR11760:SF19">
    <property type="entry name" value="SMALL RIBOSOMAL SUBUNIT PROTEIN US3C"/>
    <property type="match status" value="1"/>
</dbReference>
<dbReference type="Pfam" id="PF00189">
    <property type="entry name" value="Ribosomal_S3_C"/>
    <property type="match status" value="1"/>
</dbReference>
<evidence type="ECO:0000256" key="5">
    <source>
        <dbReference type="ARBA" id="ARBA00023274"/>
    </source>
</evidence>
<dbReference type="PANTHER" id="PTHR11760">
    <property type="entry name" value="30S/40S RIBOSOMAL PROTEIN S3"/>
    <property type="match status" value="1"/>
</dbReference>
<dbReference type="InterPro" id="IPR018280">
    <property type="entry name" value="Ribosomal_uS3_CS"/>
</dbReference>
<dbReference type="InterPro" id="IPR004044">
    <property type="entry name" value="KH_dom_type_2"/>
</dbReference>
<dbReference type="PROSITE" id="PS00548">
    <property type="entry name" value="RIBOSOMAL_S3"/>
    <property type="match status" value="1"/>
</dbReference>
<evidence type="ECO:0000313" key="11">
    <source>
        <dbReference type="EMBL" id="WPX98047.1"/>
    </source>
</evidence>
<name>A0ABZ0UQW1_9RICK</name>
<evidence type="ECO:0000313" key="12">
    <source>
        <dbReference type="Proteomes" id="UP001325140"/>
    </source>
</evidence>
<dbReference type="InterPro" id="IPR036419">
    <property type="entry name" value="Ribosomal_S3_C_sf"/>
</dbReference>
<proteinExistence type="inferred from homology"/>
<feature type="domain" description="KH type-2" evidence="10">
    <location>
        <begin position="39"/>
        <end position="111"/>
    </location>
</feature>
<dbReference type="HAMAP" id="MF_01309_B">
    <property type="entry name" value="Ribosomal_uS3_B"/>
    <property type="match status" value="1"/>
</dbReference>
<dbReference type="Proteomes" id="UP001325140">
    <property type="component" value="Chromosome"/>
</dbReference>
<keyword evidence="3 8" id="KW-0694">RNA-binding</keyword>
<keyword evidence="4 8" id="KW-0689">Ribosomal protein</keyword>
<organism evidence="11 12">
    <name type="scientific">Candidatus Fokinia crypta</name>
    <dbReference type="NCBI Taxonomy" id="1920990"/>
    <lineage>
        <taxon>Bacteria</taxon>
        <taxon>Pseudomonadati</taxon>
        <taxon>Pseudomonadota</taxon>
        <taxon>Alphaproteobacteria</taxon>
        <taxon>Rickettsiales</taxon>
        <taxon>Candidatus Midichloriaceae</taxon>
        <taxon>Candidatus Fokinia</taxon>
    </lineage>
</organism>
<dbReference type="NCBIfam" id="TIGR01009">
    <property type="entry name" value="rpsC_bact"/>
    <property type="match status" value="1"/>
</dbReference>
<dbReference type="Gene3D" id="3.30.1140.32">
    <property type="entry name" value="Ribosomal protein S3, C-terminal domain"/>
    <property type="match status" value="1"/>
</dbReference>
<dbReference type="InterPro" id="IPR057258">
    <property type="entry name" value="Ribosomal_uS3"/>
</dbReference>
<dbReference type="GO" id="GO:0005840">
    <property type="term" value="C:ribosome"/>
    <property type="evidence" value="ECO:0007669"/>
    <property type="project" value="UniProtKB-KW"/>
</dbReference>
<evidence type="ECO:0000256" key="2">
    <source>
        <dbReference type="ARBA" id="ARBA00022730"/>
    </source>
</evidence>
<accession>A0ABZ0UQW1</accession>
<evidence type="ECO:0000256" key="1">
    <source>
        <dbReference type="ARBA" id="ARBA00010761"/>
    </source>
</evidence>
<keyword evidence="5 8" id="KW-0687">Ribonucleoprotein</keyword>
<dbReference type="InterPro" id="IPR001351">
    <property type="entry name" value="Ribosomal_uS3_C"/>
</dbReference>
<dbReference type="InterPro" id="IPR005704">
    <property type="entry name" value="Ribosomal_uS3_bac-typ"/>
</dbReference>
<dbReference type="SUPFAM" id="SSF54821">
    <property type="entry name" value="Ribosomal protein S3 C-terminal domain"/>
    <property type="match status" value="1"/>
</dbReference>
<comment type="function">
    <text evidence="6 8">Binds the lower part of the 30S subunit head. Binds mRNA in the 70S ribosome, positioning it for translation.</text>
</comment>
<sequence length="219" mass="24251">MGQKANPVGLRLGINRSTDSMWYASKTDYPRILRQDIAIRELIERRFGGALISKIEMRRSSSKLNVRIVAAKAMMILGKNGSEVEVLKKSIIGIVDHGLEVDINIDTEKKPLLQSRVVAKMISQQLEQRVAPKQAMKKAIRDVMKSGAYGVRIAISGRLGGAEIARTEWQKDGSVPLHTLRMPIEKSNAIARTTYGVLGVAVIIAAHPNSIREEEQRSN</sequence>
<dbReference type="InterPro" id="IPR009019">
    <property type="entry name" value="KH_sf_prok-type"/>
</dbReference>
<evidence type="ECO:0000256" key="4">
    <source>
        <dbReference type="ARBA" id="ARBA00022980"/>
    </source>
</evidence>
<evidence type="ECO:0000259" key="10">
    <source>
        <dbReference type="PROSITE" id="PS50823"/>
    </source>
</evidence>
<keyword evidence="12" id="KW-1185">Reference proteome</keyword>